<evidence type="ECO:0000256" key="1">
    <source>
        <dbReference type="ARBA" id="ARBA00006739"/>
    </source>
</evidence>
<gene>
    <name evidence="5" type="ORF">ERX29_03510</name>
</gene>
<evidence type="ECO:0000313" key="5">
    <source>
        <dbReference type="EMBL" id="TDM12403.1"/>
    </source>
</evidence>
<dbReference type="InterPro" id="IPR001173">
    <property type="entry name" value="Glyco_trans_2-like"/>
</dbReference>
<evidence type="ECO:0000313" key="6">
    <source>
        <dbReference type="Proteomes" id="UP000294802"/>
    </source>
</evidence>
<dbReference type="PANTHER" id="PTHR22916:SF51">
    <property type="entry name" value="GLYCOSYLTRANSFERASE EPSH-RELATED"/>
    <property type="match status" value="1"/>
</dbReference>
<dbReference type="InterPro" id="IPR029044">
    <property type="entry name" value="Nucleotide-diphossugar_trans"/>
</dbReference>
<keyword evidence="2" id="KW-0328">Glycosyltransferase</keyword>
<comment type="caution">
    <text evidence="5">The sequence shown here is derived from an EMBL/GenBank/DDBJ whole genome shotgun (WGS) entry which is preliminary data.</text>
</comment>
<evidence type="ECO:0000256" key="2">
    <source>
        <dbReference type="ARBA" id="ARBA00022676"/>
    </source>
</evidence>
<dbReference type="Gene3D" id="3.90.550.10">
    <property type="entry name" value="Spore Coat Polysaccharide Biosynthesis Protein SpsA, Chain A"/>
    <property type="match status" value="1"/>
</dbReference>
<organism evidence="5 6">
    <name type="scientific">Macrococcus lamae</name>
    <dbReference type="NCBI Taxonomy" id="198484"/>
    <lineage>
        <taxon>Bacteria</taxon>
        <taxon>Bacillati</taxon>
        <taxon>Bacillota</taxon>
        <taxon>Bacilli</taxon>
        <taxon>Bacillales</taxon>
        <taxon>Staphylococcaceae</taxon>
        <taxon>Macrococcus</taxon>
    </lineage>
</organism>
<dbReference type="GO" id="GO:0016757">
    <property type="term" value="F:glycosyltransferase activity"/>
    <property type="evidence" value="ECO:0007669"/>
    <property type="project" value="UniProtKB-KW"/>
</dbReference>
<dbReference type="CDD" id="cd00761">
    <property type="entry name" value="Glyco_tranf_GTA_type"/>
    <property type="match status" value="1"/>
</dbReference>
<dbReference type="SUPFAM" id="SSF53448">
    <property type="entry name" value="Nucleotide-diphospho-sugar transferases"/>
    <property type="match status" value="1"/>
</dbReference>
<evidence type="ECO:0000256" key="3">
    <source>
        <dbReference type="ARBA" id="ARBA00022679"/>
    </source>
</evidence>
<feature type="domain" description="Glycosyltransferase 2-like" evidence="4">
    <location>
        <begin position="35"/>
        <end position="163"/>
    </location>
</feature>
<accession>A0A4R6BVS9</accession>
<dbReference type="Pfam" id="PF00535">
    <property type="entry name" value="Glycos_transf_2"/>
    <property type="match status" value="1"/>
</dbReference>
<comment type="similarity">
    <text evidence="1">Belongs to the glycosyltransferase 2 family.</text>
</comment>
<name>A0A4R6BVS9_9STAP</name>
<dbReference type="EMBL" id="SCWB01000004">
    <property type="protein sequence ID" value="TDM12403.1"/>
    <property type="molecule type" value="Genomic_DNA"/>
</dbReference>
<dbReference type="PANTHER" id="PTHR22916">
    <property type="entry name" value="GLYCOSYLTRANSFERASE"/>
    <property type="match status" value="1"/>
</dbReference>
<evidence type="ECO:0000259" key="4">
    <source>
        <dbReference type="Pfam" id="PF00535"/>
    </source>
</evidence>
<keyword evidence="6" id="KW-1185">Reference proteome</keyword>
<dbReference type="Proteomes" id="UP000294802">
    <property type="component" value="Unassembled WGS sequence"/>
</dbReference>
<sequence>MKNIVSMKKDRQLKRLLIHSYLIRSQTLKNKLLFSIIIPTYNSEEKIRRTVDSVLNQSLEKQFFEVIIIDDHSSDQTFSICNEYSRKFSNVHAFQLKKNSGGASAPRNFGLFKAKGQFVYFLDSDDWIAENILSYIYHHPKLLKSDVIVGKSIKVNEKAKTEYAKFMSIKNRLLKPLTEIPYFLYYLGPTSKFLNRKLLIKHHIRFPEEISFGEDKLFFAELYSHVKNVSTITKECGFIDRTATNDSIVRRTSFLKKRKSDELLFDQVKRLSNLTLKKQLIIRIIEQDLLSNCNSETFLKLSQHDKQQVFNLNCKLISDPDTQLVLNQIDEKYSDAIDALQNDNFDKYCEFFMWLKKDNKVAYFKNGEYYLTNQKNTFSLPFVSSHAMIIDILKDYLLLQIKLNHVKRDEIAGLLIESRTSFEQSILLKEVTCSGDLMTCYVSLQLFNQLPAGFYNFKVQYKEYKNIAVRFGYQKNFVLNDKKAMIYPSIAGNLSMKIELENN</sequence>
<protein>
    <submittedName>
        <fullName evidence="5">Glycosyltransferase family 2 protein</fullName>
    </submittedName>
</protein>
<reference evidence="5 6" key="1">
    <citation type="submission" date="2019-01" db="EMBL/GenBank/DDBJ databases">
        <title>Draft genome sequences of the type strains of six Macrococcus species.</title>
        <authorList>
            <person name="Mazhar S."/>
            <person name="Altermann E."/>
            <person name="Hill C."/>
            <person name="Mcauliffe O."/>
        </authorList>
    </citation>
    <scope>NUCLEOTIDE SEQUENCE [LARGE SCALE GENOMIC DNA]</scope>
    <source>
        <strain evidence="5 6">CCM4815</strain>
    </source>
</reference>
<proteinExistence type="inferred from homology"/>
<keyword evidence="3 5" id="KW-0808">Transferase</keyword>
<dbReference type="AlphaFoldDB" id="A0A4R6BVS9"/>